<dbReference type="Proteomes" id="UP000323164">
    <property type="component" value="Unassembled WGS sequence"/>
</dbReference>
<dbReference type="Pfam" id="PF16242">
    <property type="entry name" value="Pyrid_ox_like"/>
    <property type="match status" value="1"/>
</dbReference>
<reference evidence="2 3" key="1">
    <citation type="submission" date="2019-08" db="EMBL/GenBank/DDBJ databases">
        <title>Draft genome sequence of Lysobacter sp. UKS-15.</title>
        <authorList>
            <person name="Im W.-T."/>
        </authorList>
    </citation>
    <scope>NUCLEOTIDE SEQUENCE [LARGE SCALE GENOMIC DNA]</scope>
    <source>
        <strain evidence="2 3">UKS-15</strain>
    </source>
</reference>
<accession>A0A5D8Z6C4</accession>
<dbReference type="EMBL" id="VTRV01000048">
    <property type="protein sequence ID" value="TZF90210.1"/>
    <property type="molecule type" value="Genomic_DNA"/>
</dbReference>
<dbReference type="SUPFAM" id="SSF50475">
    <property type="entry name" value="FMN-binding split barrel"/>
    <property type="match status" value="1"/>
</dbReference>
<gene>
    <name evidence="2" type="ORF">FW784_06260</name>
</gene>
<dbReference type="PANTHER" id="PTHR34818:SF1">
    <property type="entry name" value="PROTEIN BLI-3"/>
    <property type="match status" value="1"/>
</dbReference>
<evidence type="ECO:0000259" key="1">
    <source>
        <dbReference type="Pfam" id="PF16242"/>
    </source>
</evidence>
<comment type="caution">
    <text evidence="2">The sequence shown here is derived from an EMBL/GenBank/DDBJ whole genome shotgun (WGS) entry which is preliminary data.</text>
</comment>
<protein>
    <submittedName>
        <fullName evidence="2">General stress protein</fullName>
    </submittedName>
</protein>
<feature type="domain" description="General stress protein FMN-binding split barrel" evidence="1">
    <location>
        <begin position="9"/>
        <end position="142"/>
    </location>
</feature>
<evidence type="ECO:0000313" key="2">
    <source>
        <dbReference type="EMBL" id="TZF90210.1"/>
    </source>
</evidence>
<dbReference type="InterPro" id="IPR012349">
    <property type="entry name" value="Split_barrel_FMN-bd"/>
</dbReference>
<sequence length="170" mass="19068">MATPTEMTAAFWKSIKSDRTVMLGLGTDREVHPRPMTALIEGDADGPVWFFTAVGTDLAESIRAPREAFFTLASKDHELFATVHGRITHDLDREMIDRLWNPFVAAWYEDGKDDPKLALLRFDVDTAQLWLNGSSLVAGVKAVLGVDPKRDYRDKVAKVRLDNRGSDARH</sequence>
<dbReference type="PANTHER" id="PTHR34818">
    <property type="entry name" value="PROTEIN BLI-3"/>
    <property type="match status" value="1"/>
</dbReference>
<dbReference type="InterPro" id="IPR052917">
    <property type="entry name" value="Stress-Dev_Protein"/>
</dbReference>
<keyword evidence="3" id="KW-1185">Reference proteome</keyword>
<evidence type="ECO:0000313" key="3">
    <source>
        <dbReference type="Proteomes" id="UP000323164"/>
    </source>
</evidence>
<dbReference type="RefSeq" id="WP_149352498.1">
    <property type="nucleotide sequence ID" value="NZ_VTRV01000048.1"/>
</dbReference>
<dbReference type="AlphaFoldDB" id="A0A5D8Z6C4"/>
<name>A0A5D8Z6C4_9GAMM</name>
<dbReference type="OrthoDB" id="1432662at2"/>
<dbReference type="Gene3D" id="2.30.110.10">
    <property type="entry name" value="Electron Transport, Fmn-binding Protein, Chain A"/>
    <property type="match status" value="1"/>
</dbReference>
<organism evidence="2 3">
    <name type="scientific">Cognatilysobacter lacus</name>
    <dbReference type="NCBI Taxonomy" id="1643323"/>
    <lineage>
        <taxon>Bacteria</taxon>
        <taxon>Pseudomonadati</taxon>
        <taxon>Pseudomonadota</taxon>
        <taxon>Gammaproteobacteria</taxon>
        <taxon>Lysobacterales</taxon>
        <taxon>Lysobacteraceae</taxon>
        <taxon>Cognatilysobacter</taxon>
    </lineage>
</organism>
<proteinExistence type="predicted"/>
<dbReference type="InterPro" id="IPR038725">
    <property type="entry name" value="YdaG_split_barrel_FMN-bd"/>
</dbReference>